<keyword evidence="4" id="KW-1185">Reference proteome</keyword>
<comment type="caution">
    <text evidence="3">The sequence shown here is derived from an EMBL/GenBank/DDBJ whole genome shotgun (WGS) entry which is preliminary data.</text>
</comment>
<evidence type="ECO:0000313" key="3">
    <source>
        <dbReference type="EMBL" id="PAV57814.1"/>
    </source>
</evidence>
<dbReference type="AlphaFoldDB" id="A0A2A2J880"/>
<sequence>MTACFDWIGPIRVKGLFFLCGVCFSQADEESKRVPKLPISKGALETMAVNAIDALIKTGQIEMAKSAFKTQLEVLKKVHPEQFHKYSKLSVNELAVDAVQQQAQMAKLQKRTGNAFIDMLNQNGIPIGSSLRGIEQAIDTQRKLETEDPSEQIAKAVLEKFRVQILPGLVANIIAGRNPFKMAQQQAQMLSGMNGMQGVGRAEDRQTESPEGQAMTQSRGQGIRKWMAAAEDDPIGQSREEESERTKQLIRRLRESPRLKQLLDNPHVASLLYERENDDPIRDRTQQQRLDDSDSEDGSEEEEEEKQAETKMDGKTALVLGMNDVFYDQEEDVQRKGIRRAPGRFEGKFEEITEEMDRKRANRYEGSNVEKYLQPKPWNLGRGEGLFTPRKIPTKTRKMIPLLVGVNPSELKDAETQSISESRVLTNLKNNPKIAPLFMDGGLERKLGGREMLTDEQKGRVGLKRVDVLPRLFGSNTLNPEDAKVKQIVEERPIPPAEWKPKGRHTRLRWATATENEIPGIGSRFILPSLDPTMPAVNSAFSTQGRARDEMDAVIKVPNEWNPGDELGFSARHRSERFAGGNGGFDLPAAHF</sequence>
<feature type="compositionally biased region" description="Basic and acidic residues" evidence="1">
    <location>
        <begin position="273"/>
        <end position="292"/>
    </location>
</feature>
<evidence type="ECO:0000256" key="2">
    <source>
        <dbReference type="SAM" id="SignalP"/>
    </source>
</evidence>
<accession>A0A2A2J880</accession>
<feature type="chain" id="PRO_5011974171" evidence="2">
    <location>
        <begin position="28"/>
        <end position="592"/>
    </location>
</feature>
<evidence type="ECO:0000313" key="4">
    <source>
        <dbReference type="Proteomes" id="UP000218231"/>
    </source>
</evidence>
<gene>
    <name evidence="3" type="ORF">WR25_20146</name>
</gene>
<reference evidence="3 4" key="1">
    <citation type="journal article" date="2017" name="Curr. Biol.">
        <title>Genome architecture and evolution of a unichromosomal asexual nematode.</title>
        <authorList>
            <person name="Fradin H."/>
            <person name="Zegar C."/>
            <person name="Gutwein M."/>
            <person name="Lucas J."/>
            <person name="Kovtun M."/>
            <person name="Corcoran D."/>
            <person name="Baugh L.R."/>
            <person name="Kiontke K."/>
            <person name="Gunsalus K."/>
            <person name="Fitch D.H."/>
            <person name="Piano F."/>
        </authorList>
    </citation>
    <scope>NUCLEOTIDE SEQUENCE [LARGE SCALE GENOMIC DNA]</scope>
    <source>
        <strain evidence="3">PF1309</strain>
    </source>
</reference>
<organism evidence="3 4">
    <name type="scientific">Diploscapter pachys</name>
    <dbReference type="NCBI Taxonomy" id="2018661"/>
    <lineage>
        <taxon>Eukaryota</taxon>
        <taxon>Metazoa</taxon>
        <taxon>Ecdysozoa</taxon>
        <taxon>Nematoda</taxon>
        <taxon>Chromadorea</taxon>
        <taxon>Rhabditida</taxon>
        <taxon>Rhabditina</taxon>
        <taxon>Rhabditomorpha</taxon>
        <taxon>Rhabditoidea</taxon>
        <taxon>Rhabditidae</taxon>
        <taxon>Diploscapter</taxon>
    </lineage>
</organism>
<name>A0A2A2J880_9BILA</name>
<dbReference type="Proteomes" id="UP000218231">
    <property type="component" value="Unassembled WGS sequence"/>
</dbReference>
<feature type="signal peptide" evidence="2">
    <location>
        <begin position="1"/>
        <end position="27"/>
    </location>
</feature>
<feature type="region of interest" description="Disordered" evidence="1">
    <location>
        <begin position="271"/>
        <end position="313"/>
    </location>
</feature>
<feature type="region of interest" description="Disordered" evidence="1">
    <location>
        <begin position="196"/>
        <end position="222"/>
    </location>
</feature>
<evidence type="ECO:0000256" key="1">
    <source>
        <dbReference type="SAM" id="MobiDB-lite"/>
    </source>
</evidence>
<dbReference type="EMBL" id="LIAE01010619">
    <property type="protein sequence ID" value="PAV57814.1"/>
    <property type="molecule type" value="Genomic_DNA"/>
</dbReference>
<dbReference type="OrthoDB" id="5871577at2759"/>
<keyword evidence="2" id="KW-0732">Signal</keyword>
<dbReference type="STRING" id="2018661.A0A2A2J880"/>
<protein>
    <submittedName>
        <fullName evidence="3">Uncharacterized protein</fullName>
    </submittedName>
</protein>
<feature type="compositionally biased region" description="Acidic residues" evidence="1">
    <location>
        <begin position="293"/>
        <end position="306"/>
    </location>
</feature>
<proteinExistence type="predicted"/>